<dbReference type="PANTHER" id="PTHR45648">
    <property type="entry name" value="GDSL LIPASE/ACYLHYDROLASE FAMILY PROTEIN (AFU_ORTHOLOGUE AFUA_4G14700)"/>
    <property type="match status" value="1"/>
</dbReference>
<keyword evidence="3" id="KW-1185">Reference proteome</keyword>
<keyword evidence="1" id="KW-0378">Hydrolase</keyword>
<dbReference type="EMBL" id="CACTIH010009064">
    <property type="protein sequence ID" value="CAA3022108.1"/>
    <property type="molecule type" value="Genomic_DNA"/>
</dbReference>
<dbReference type="GO" id="GO:0016787">
    <property type="term" value="F:hydrolase activity"/>
    <property type="evidence" value="ECO:0007669"/>
    <property type="project" value="UniProtKB-KW"/>
</dbReference>
<evidence type="ECO:0000313" key="3">
    <source>
        <dbReference type="Proteomes" id="UP000594638"/>
    </source>
</evidence>
<dbReference type="AlphaFoldDB" id="A0A8S0UTK9"/>
<proteinExistence type="predicted"/>
<evidence type="ECO:0000256" key="1">
    <source>
        <dbReference type="ARBA" id="ARBA00022801"/>
    </source>
</evidence>
<sequence>MEWEPNLPYLSPNLRGQKLLTGANFVSTRVGILNDNGIQFYQEKVKALIGEESMKKLIKEALVLITLDSNDFVNDHYLLPSTVYFYVMIV</sequence>
<organism evidence="2 3">
    <name type="scientific">Olea europaea subsp. europaea</name>
    <dbReference type="NCBI Taxonomy" id="158383"/>
    <lineage>
        <taxon>Eukaryota</taxon>
        <taxon>Viridiplantae</taxon>
        <taxon>Streptophyta</taxon>
        <taxon>Embryophyta</taxon>
        <taxon>Tracheophyta</taxon>
        <taxon>Spermatophyta</taxon>
        <taxon>Magnoliopsida</taxon>
        <taxon>eudicotyledons</taxon>
        <taxon>Gunneridae</taxon>
        <taxon>Pentapetalae</taxon>
        <taxon>asterids</taxon>
        <taxon>lamiids</taxon>
        <taxon>Lamiales</taxon>
        <taxon>Oleaceae</taxon>
        <taxon>Oleeae</taxon>
        <taxon>Olea</taxon>
    </lineage>
</organism>
<comment type="caution">
    <text evidence="2">The sequence shown here is derived from an EMBL/GenBank/DDBJ whole genome shotgun (WGS) entry which is preliminary data.</text>
</comment>
<dbReference type="Gramene" id="OE9A071892T1">
    <property type="protein sequence ID" value="OE9A071892C1"/>
    <property type="gene ID" value="OE9A071892"/>
</dbReference>
<dbReference type="Proteomes" id="UP000594638">
    <property type="component" value="Unassembled WGS sequence"/>
</dbReference>
<accession>A0A8S0UTK9</accession>
<dbReference type="OrthoDB" id="1424272at2759"/>
<dbReference type="InterPro" id="IPR051058">
    <property type="entry name" value="GDSL_Est/Lipase"/>
</dbReference>
<evidence type="ECO:0000313" key="2">
    <source>
        <dbReference type="EMBL" id="CAA3022108.1"/>
    </source>
</evidence>
<protein>
    <submittedName>
        <fullName evidence="2">GDSL esterase lipase At5g33370-like</fullName>
    </submittedName>
</protein>
<dbReference type="PANTHER" id="PTHR45648:SF166">
    <property type="entry name" value="OS02G0617400 PROTEIN"/>
    <property type="match status" value="1"/>
</dbReference>
<gene>
    <name evidence="2" type="ORF">OLEA9_A071892</name>
</gene>
<reference evidence="2 3" key="1">
    <citation type="submission" date="2019-12" db="EMBL/GenBank/DDBJ databases">
        <authorList>
            <person name="Alioto T."/>
            <person name="Alioto T."/>
            <person name="Gomez Garrido J."/>
        </authorList>
    </citation>
    <scope>NUCLEOTIDE SEQUENCE [LARGE SCALE GENOMIC DNA]</scope>
</reference>
<name>A0A8S0UTK9_OLEEU</name>